<dbReference type="PROSITE" id="PS50110">
    <property type="entry name" value="RESPONSE_REGULATORY"/>
    <property type="match status" value="1"/>
</dbReference>
<evidence type="ECO:0000313" key="3">
    <source>
        <dbReference type="EMBL" id="SET92304.1"/>
    </source>
</evidence>
<dbReference type="InterPro" id="IPR052893">
    <property type="entry name" value="TCS_response_regulator"/>
</dbReference>
<dbReference type="AlphaFoldDB" id="A0A1I0I8N1"/>
<feature type="domain" description="Response regulatory" evidence="2">
    <location>
        <begin position="9"/>
        <end position="134"/>
    </location>
</feature>
<sequence length="135" mass="16079">MGMNTGYKKIIFIDDDTEMVRIYNSVLEQKKLSDYLIHFENAQKGIEYLKRINREEDLPDYILLDLYMPVMDGFKFLHYFNELKKLKKSIEVFVCSSSQNQDDRNKVMKYPFVSAYLEKPLSTDFIELLIEDSVH</sequence>
<keyword evidence="1" id="KW-0597">Phosphoprotein</keyword>
<gene>
    <name evidence="3" type="ORF">SAMN05444285_12928</name>
</gene>
<dbReference type="SUPFAM" id="SSF52172">
    <property type="entry name" value="CheY-like"/>
    <property type="match status" value="1"/>
</dbReference>
<name>A0A1I0I8N1_9BACT</name>
<dbReference type="PANTHER" id="PTHR44520:SF2">
    <property type="entry name" value="RESPONSE REGULATOR RCP1"/>
    <property type="match status" value="1"/>
</dbReference>
<dbReference type="RefSeq" id="WP_139178198.1">
    <property type="nucleotide sequence ID" value="NZ_CAXXJF010000003.1"/>
</dbReference>
<evidence type="ECO:0000313" key="4">
    <source>
        <dbReference type="Proteomes" id="UP000181981"/>
    </source>
</evidence>
<reference evidence="3 4" key="1">
    <citation type="submission" date="2016-10" db="EMBL/GenBank/DDBJ databases">
        <authorList>
            <person name="de Groot N.N."/>
        </authorList>
    </citation>
    <scope>NUCLEOTIDE SEQUENCE [LARGE SCALE GENOMIC DNA]</scope>
    <source>
        <strain evidence="3 4">DSM 25947</strain>
    </source>
</reference>
<dbReference type="InterPro" id="IPR001789">
    <property type="entry name" value="Sig_transdc_resp-reg_receiver"/>
</dbReference>
<dbReference type="PANTHER" id="PTHR44520">
    <property type="entry name" value="RESPONSE REGULATOR RCP1-RELATED"/>
    <property type="match status" value="1"/>
</dbReference>
<protein>
    <submittedName>
        <fullName evidence="3">Response regulator receiver domain-containing protein</fullName>
    </submittedName>
</protein>
<dbReference type="OrthoDB" id="1121174at2"/>
<accession>A0A1I0I8N1</accession>
<evidence type="ECO:0000256" key="1">
    <source>
        <dbReference type="PROSITE-ProRule" id="PRU00169"/>
    </source>
</evidence>
<dbReference type="SMART" id="SM00448">
    <property type="entry name" value="REC"/>
    <property type="match status" value="1"/>
</dbReference>
<evidence type="ECO:0000259" key="2">
    <source>
        <dbReference type="PROSITE" id="PS50110"/>
    </source>
</evidence>
<dbReference type="InterPro" id="IPR011006">
    <property type="entry name" value="CheY-like_superfamily"/>
</dbReference>
<dbReference type="GO" id="GO:0000160">
    <property type="term" value="P:phosphorelay signal transduction system"/>
    <property type="evidence" value="ECO:0007669"/>
    <property type="project" value="InterPro"/>
</dbReference>
<organism evidence="3 4">
    <name type="scientific">Draconibacterium orientale</name>
    <dbReference type="NCBI Taxonomy" id="1168034"/>
    <lineage>
        <taxon>Bacteria</taxon>
        <taxon>Pseudomonadati</taxon>
        <taxon>Bacteroidota</taxon>
        <taxon>Bacteroidia</taxon>
        <taxon>Marinilabiliales</taxon>
        <taxon>Prolixibacteraceae</taxon>
        <taxon>Draconibacterium</taxon>
    </lineage>
</organism>
<dbReference type="Pfam" id="PF00072">
    <property type="entry name" value="Response_reg"/>
    <property type="match status" value="1"/>
</dbReference>
<feature type="modified residue" description="4-aspartylphosphate" evidence="1">
    <location>
        <position position="65"/>
    </location>
</feature>
<dbReference type="Gene3D" id="3.40.50.2300">
    <property type="match status" value="1"/>
</dbReference>
<dbReference type="Proteomes" id="UP000181981">
    <property type="component" value="Unassembled WGS sequence"/>
</dbReference>
<proteinExistence type="predicted"/>
<dbReference type="EMBL" id="FOHT01000029">
    <property type="protein sequence ID" value="SET92304.1"/>
    <property type="molecule type" value="Genomic_DNA"/>
</dbReference>